<keyword evidence="1" id="KW-0472">Membrane</keyword>
<dbReference type="Proteomes" id="UP000616608">
    <property type="component" value="Unassembled WGS sequence"/>
</dbReference>
<proteinExistence type="predicted"/>
<keyword evidence="1" id="KW-1133">Transmembrane helix</keyword>
<gene>
    <name evidence="2" type="ORF">GCM10007425_15560</name>
</gene>
<comment type="caution">
    <text evidence="2">The sequence shown here is derived from an EMBL/GenBank/DDBJ whole genome shotgun (WGS) entry which is preliminary data.</text>
</comment>
<evidence type="ECO:0000313" key="2">
    <source>
        <dbReference type="EMBL" id="GGG21987.1"/>
    </source>
</evidence>
<feature type="transmembrane region" description="Helical" evidence="1">
    <location>
        <begin position="37"/>
        <end position="55"/>
    </location>
</feature>
<evidence type="ECO:0000313" key="3">
    <source>
        <dbReference type="Proteomes" id="UP000616608"/>
    </source>
</evidence>
<feature type="transmembrane region" description="Helical" evidence="1">
    <location>
        <begin position="6"/>
        <end position="25"/>
    </location>
</feature>
<reference evidence="2" key="1">
    <citation type="journal article" date="2014" name="Int. J. Syst. Evol. Microbiol.">
        <title>Complete genome sequence of Corynebacterium casei LMG S-19264T (=DSM 44701T), isolated from a smear-ripened cheese.</title>
        <authorList>
            <consortium name="US DOE Joint Genome Institute (JGI-PGF)"/>
            <person name="Walter F."/>
            <person name="Albersmeier A."/>
            <person name="Kalinowski J."/>
            <person name="Ruckert C."/>
        </authorList>
    </citation>
    <scope>NUCLEOTIDE SEQUENCE</scope>
    <source>
        <strain evidence="2">CGMCC 1.15760</strain>
    </source>
</reference>
<keyword evidence="1" id="KW-0812">Transmembrane</keyword>
<dbReference type="AlphaFoldDB" id="A0A917LGV6"/>
<name>A0A917LGV6_9BACI</name>
<reference evidence="2" key="2">
    <citation type="submission" date="2020-09" db="EMBL/GenBank/DDBJ databases">
        <authorList>
            <person name="Sun Q."/>
            <person name="Zhou Y."/>
        </authorList>
    </citation>
    <scope>NUCLEOTIDE SEQUENCE</scope>
    <source>
        <strain evidence="2">CGMCC 1.15760</strain>
    </source>
</reference>
<protein>
    <submittedName>
        <fullName evidence="2">Uncharacterized protein</fullName>
    </submittedName>
</protein>
<dbReference type="RefSeq" id="WP_188614468.1">
    <property type="nucleotide sequence ID" value="NZ_BMJT01000004.1"/>
</dbReference>
<sequence length="108" mass="12353">MFGSILYNLWGALGSFCLYFFINFLKPVPPLSIILKSFIAAIVGFLLMYVVRYLITYICYTPEEEEHIEDDEQVAKPVQATPEEFAEENPEEVANVVKTMMHEEPAAQ</sequence>
<evidence type="ECO:0000256" key="1">
    <source>
        <dbReference type="SAM" id="Phobius"/>
    </source>
</evidence>
<dbReference type="EMBL" id="BMJT01000004">
    <property type="protein sequence ID" value="GGG21987.1"/>
    <property type="molecule type" value="Genomic_DNA"/>
</dbReference>
<organism evidence="2 3">
    <name type="scientific">Lysinibacillus alkalisoli</name>
    <dbReference type="NCBI Taxonomy" id="1911548"/>
    <lineage>
        <taxon>Bacteria</taxon>
        <taxon>Bacillati</taxon>
        <taxon>Bacillota</taxon>
        <taxon>Bacilli</taxon>
        <taxon>Bacillales</taxon>
        <taxon>Bacillaceae</taxon>
        <taxon>Lysinibacillus</taxon>
    </lineage>
</organism>
<keyword evidence="3" id="KW-1185">Reference proteome</keyword>
<accession>A0A917LGV6</accession>